<name>A0A414S7K5_9FIRM</name>
<evidence type="ECO:0008006" key="4">
    <source>
        <dbReference type="Google" id="ProtNLM"/>
    </source>
</evidence>
<feature type="transmembrane region" description="Helical" evidence="1">
    <location>
        <begin position="118"/>
        <end position="135"/>
    </location>
</feature>
<dbReference type="EMBL" id="QRHZ01000015">
    <property type="protein sequence ID" value="RHG13812.1"/>
    <property type="molecule type" value="Genomic_DNA"/>
</dbReference>
<accession>A0A414S7K5</accession>
<sequence>MIEIKQYKKVYITSIYEKTGGPKTLHQLAEFLVNQGVDVYMVYFENVGEFVSKDELLYEINGVKMAPSIIDSEDNLLIVPEANADILHQYKYIKKVVWWLSLDYYLMISNAYRTKRKLYLKNIPFVFYPAAYLYFKLTLHERQQLSDSDFQEVFHLYNCKYVEDYLKKKKVSLNHMHYLCGPLEEYFVTLDEKEIKKKKKNIVAYNCSTAKVNLKYVNMVINQAAKLNSEIEFVPIKGMSREEVLKTLISAKAYLDLGVFPGPERIPREAITSYCNIITSTMGSCNNNEDVPIPLNYKFDIRRKNIKKIAKKLVDITINYEKYNCDFEEYRKKSKKQFYSFHDDIRNTFEIN</sequence>
<keyword evidence="1" id="KW-1133">Transmembrane helix</keyword>
<evidence type="ECO:0000313" key="3">
    <source>
        <dbReference type="Proteomes" id="UP000284220"/>
    </source>
</evidence>
<dbReference type="RefSeq" id="WP_118198148.1">
    <property type="nucleotide sequence ID" value="NZ_JBCJBW010000020.1"/>
</dbReference>
<keyword evidence="1" id="KW-0812">Transmembrane</keyword>
<dbReference type="Proteomes" id="UP000284220">
    <property type="component" value="Unassembled WGS sequence"/>
</dbReference>
<protein>
    <recommendedName>
        <fullName evidence="4">Glycosyltransferase family 1 protein</fullName>
    </recommendedName>
</protein>
<evidence type="ECO:0000313" key="2">
    <source>
        <dbReference type="EMBL" id="RHG13812.1"/>
    </source>
</evidence>
<reference evidence="2 3" key="1">
    <citation type="submission" date="2018-08" db="EMBL/GenBank/DDBJ databases">
        <title>A genome reference for cultivated species of the human gut microbiota.</title>
        <authorList>
            <person name="Zou Y."/>
            <person name="Xue W."/>
            <person name="Luo G."/>
        </authorList>
    </citation>
    <scope>NUCLEOTIDE SEQUENCE [LARGE SCALE GENOMIC DNA]</scope>
    <source>
        <strain evidence="2 3">AM22-9LB</strain>
    </source>
</reference>
<keyword evidence="1" id="KW-0472">Membrane</keyword>
<gene>
    <name evidence="2" type="ORF">DW272_16345</name>
</gene>
<proteinExistence type="predicted"/>
<dbReference type="AlphaFoldDB" id="A0A414S7K5"/>
<organism evidence="2 3">
    <name type="scientific">Blautia obeum</name>
    <dbReference type="NCBI Taxonomy" id="40520"/>
    <lineage>
        <taxon>Bacteria</taxon>
        <taxon>Bacillati</taxon>
        <taxon>Bacillota</taxon>
        <taxon>Clostridia</taxon>
        <taxon>Lachnospirales</taxon>
        <taxon>Lachnospiraceae</taxon>
        <taxon>Blautia</taxon>
    </lineage>
</organism>
<comment type="caution">
    <text evidence="2">The sequence shown here is derived from an EMBL/GenBank/DDBJ whole genome shotgun (WGS) entry which is preliminary data.</text>
</comment>
<evidence type="ECO:0000256" key="1">
    <source>
        <dbReference type="SAM" id="Phobius"/>
    </source>
</evidence>